<feature type="domain" description="DUF7811" evidence="1">
    <location>
        <begin position="110"/>
        <end position="145"/>
    </location>
</feature>
<proteinExistence type="evidence at protein level"/>
<protein>
    <submittedName>
        <fullName evidence="3">D-tagatose-1,6-bisphosphate aldolase subunit</fullName>
    </submittedName>
</protein>
<dbReference type="ProteomicsDB" id="204057"/>
<dbReference type="InParanoid" id="A0A1P8B123"/>
<dbReference type="PANTHER" id="PTHR36739:SF1">
    <property type="entry name" value="D-TAGATOSE-1,6-BISPHOSPHATE ALDOLASE SUBUNIT"/>
    <property type="match status" value="1"/>
</dbReference>
<dbReference type="PANTHER" id="PTHR36739">
    <property type="entry name" value="D-TAGATOSE-1,6-BISPHOSPHATE ALDOLASE SUBUNIT"/>
    <property type="match status" value="1"/>
</dbReference>
<dbReference type="OrthoDB" id="2018054at2759"/>
<evidence type="ECO:0000259" key="1">
    <source>
        <dbReference type="Pfam" id="PF25103"/>
    </source>
</evidence>
<reference evidence="4" key="2">
    <citation type="journal article" date="2017" name="Plant J.">
        <title>Araport11: a complete reannotation of the Arabidopsis thaliana reference genome.</title>
        <authorList>
            <person name="Cheng C.Y."/>
            <person name="Krishnakumar V."/>
            <person name="Chan A.P."/>
            <person name="Thibaud-Nissen F."/>
            <person name="Schobel S."/>
            <person name="Town C.D."/>
        </authorList>
    </citation>
    <scope>GENOME REANNOTATION</scope>
    <source>
        <strain evidence="4">cv. Columbia</strain>
    </source>
</reference>
<feature type="domain" description="DUF7811" evidence="1">
    <location>
        <begin position="168"/>
        <end position="259"/>
    </location>
</feature>
<organism evidence="3 4">
    <name type="scientific">Arabidopsis thaliana</name>
    <name type="common">Mouse-ear cress</name>
    <dbReference type="NCBI Taxonomy" id="3702"/>
    <lineage>
        <taxon>Eukaryota</taxon>
        <taxon>Viridiplantae</taxon>
        <taxon>Streptophyta</taxon>
        <taxon>Embryophyta</taxon>
        <taxon>Tracheophyta</taxon>
        <taxon>Spermatophyta</taxon>
        <taxon>Magnoliopsida</taxon>
        <taxon>eudicotyledons</taxon>
        <taxon>Gunneridae</taxon>
        <taxon>Pentapetalae</taxon>
        <taxon>rosids</taxon>
        <taxon>malvids</taxon>
        <taxon>Brassicales</taxon>
        <taxon>Brassicaceae</taxon>
        <taxon>Camelineae</taxon>
        <taxon>Arabidopsis</taxon>
    </lineage>
</organism>
<evidence type="ECO:0007829" key="6">
    <source>
        <dbReference type="ProteomicsDB" id="A0A1P8B123"/>
    </source>
</evidence>
<dbReference type="Araport" id="AT2G36895"/>
<dbReference type="FunCoup" id="A0A1P8B123">
    <property type="interactions" value="365"/>
</dbReference>
<dbReference type="Proteomes" id="UP000006548">
    <property type="component" value="Chromosome 2"/>
</dbReference>
<reference evidence="3 4" key="1">
    <citation type="journal article" date="1999" name="Nature">
        <title>Sequence and analysis of chromosome 2 of the plant Arabidopsis thaliana.</title>
        <authorList>
            <person name="Lin X."/>
            <person name="Kaul S."/>
            <person name="Rounsley S."/>
            <person name="Shea T.P."/>
            <person name="Benito M.I."/>
            <person name="Town C.D."/>
            <person name="Fujii C.Y."/>
            <person name="Mason T."/>
            <person name="Bowman C.L."/>
            <person name="Barnstead M."/>
            <person name="Feldblyum T.V."/>
            <person name="Buell C.R."/>
            <person name="Ketchum K.A."/>
            <person name="Lee J."/>
            <person name="Ronning C.M."/>
            <person name="Koo H.L."/>
            <person name="Moffat K.S."/>
            <person name="Cronin L.A."/>
            <person name="Shen M."/>
            <person name="Pai G."/>
            <person name="Van Aken S."/>
            <person name="Umayam L."/>
            <person name="Tallon L.J."/>
            <person name="Gill J.E."/>
            <person name="Adams M.D."/>
            <person name="Carrera A.J."/>
            <person name="Creasy T.H."/>
            <person name="Goodman H.M."/>
            <person name="Somerville C.R."/>
            <person name="Copenhaver G.P."/>
            <person name="Preuss D."/>
            <person name="Nierman W.C."/>
            <person name="White O."/>
            <person name="Eisen J.A."/>
            <person name="Salzberg S.L."/>
            <person name="Fraser C.M."/>
            <person name="Venter J.C."/>
        </authorList>
    </citation>
    <scope>NUCLEOTIDE SEQUENCE [LARGE SCALE GENOMIC DNA]</scope>
    <source>
        <strain evidence="4">cv. Columbia</strain>
    </source>
</reference>
<evidence type="ECO:0007829" key="5">
    <source>
        <dbReference type="PeptideAtlas" id="A0A1P8B123"/>
    </source>
</evidence>
<dbReference type="GeneID" id="818263"/>
<dbReference type="STRING" id="3702.A0A1P8B123"/>
<evidence type="ECO:0000313" key="2">
    <source>
        <dbReference type="Araport" id="AT2G36895"/>
    </source>
</evidence>
<dbReference type="AlphaFoldDB" id="A0A1P8B123"/>
<sequence>MAETSTLLFSTFSSHLTISPFRQSHPSAARFSSLLSRVRPSRFAVKASHYGNFSDDDAFNFFPWSDANNEIEWVPEERITLFTSDGLVQIGGNMVPRRIKSSNKKHGRSRSLEKHQKFHESAYMDPAQGLCLGALFDIAATNVCNAYFFGLLNLNIQMIMQCIVYKQCQGLDMGRRLCIFGFCRSVEMLSDVVEDTVLEHGGEIVATETESTSGLQEKLTMTVAVPYLWGVPPAAERLHLAVRTGGGIVDKVYWQWHFL</sequence>
<dbReference type="EMBL" id="CP002685">
    <property type="protein sequence ID" value="ANM62606.1"/>
    <property type="molecule type" value="Genomic_DNA"/>
</dbReference>
<dbReference type="InterPro" id="IPR056713">
    <property type="entry name" value="DUF7811"/>
</dbReference>
<name>A0A1P8B123_ARATH</name>
<evidence type="ECO:0000313" key="4">
    <source>
        <dbReference type="Proteomes" id="UP000006548"/>
    </source>
</evidence>
<accession>A0A1P8B123</accession>
<keyword evidence="4" id="KW-1185">Reference proteome</keyword>
<evidence type="ECO:0000313" key="3">
    <source>
        <dbReference type="EMBL" id="ANM62606.1"/>
    </source>
</evidence>
<dbReference type="Pfam" id="PF25103">
    <property type="entry name" value="DUF7811"/>
    <property type="match status" value="2"/>
</dbReference>
<dbReference type="RefSeq" id="NP_001324752.1">
    <property type="nucleotide sequence ID" value="NM_001336613.1"/>
</dbReference>
<keyword evidence="5 6" id="KW-1267">Proteomics identification</keyword>
<gene>
    <name evidence="2 3" type="ordered locus">At2g36895</name>
</gene>
<dbReference type="OMA" id="DYMDTEQ"/>
<dbReference type="TAIR" id="AT2G36895"/>
<dbReference type="ExpressionAtlas" id="A0A1P8B123">
    <property type="expression patterns" value="baseline and differential"/>
</dbReference>